<reference evidence="8 9" key="1">
    <citation type="submission" date="2024-02" db="EMBL/GenBank/DDBJ databases">
        <authorList>
            <person name="Vignale AGUSTIN F."/>
            <person name="Sosa J E."/>
            <person name="Modenutti C."/>
        </authorList>
    </citation>
    <scope>NUCLEOTIDE SEQUENCE [LARGE SCALE GENOMIC DNA]</scope>
</reference>
<dbReference type="AlphaFoldDB" id="A0ABC8S9K8"/>
<evidence type="ECO:0000256" key="1">
    <source>
        <dbReference type="ARBA" id="ARBA00008773"/>
    </source>
</evidence>
<evidence type="ECO:0000256" key="6">
    <source>
        <dbReference type="SAM" id="SignalP"/>
    </source>
</evidence>
<keyword evidence="6" id="KW-0732">Signal</keyword>
<evidence type="ECO:0000256" key="2">
    <source>
        <dbReference type="ARBA" id="ARBA00022801"/>
    </source>
</evidence>
<gene>
    <name evidence="7" type="ORF">ILEXP_LOCUS16527</name>
    <name evidence="8" type="ORF">ILEXP_LOCUS21063</name>
</gene>
<evidence type="ECO:0000256" key="4">
    <source>
        <dbReference type="RuleBase" id="RU004335"/>
    </source>
</evidence>
<proteinExistence type="inferred from homology"/>
<sequence>MAMLYALAQRHFMATTSILLVLALASLEITITGAQSIGVCFGGDADNLPNKAETVQLYESNYIRRMRIYDPDPTATLQALRGSNIELILGVTNNDLQSFASSNATASQWVQNNVINYITNVNIKYIAVGNEVQPTDSTPPFLLPAIQNVYNAIANAGLQTRIKVSTAIDLRLIENYDRPSQASFTDNARPYMEPIIGYLVSINSPLLVNVYPYFTYIFNTPTIQLPYALFTAPGVVVQDGGLGYQNLFDALLDGMYTAVEKLGGESLQIVVSESGWPSEGGTWATTDNAATYYKNLIGHVEEGTPKRPGKAIETYLFAVFDENQKDGDETERHFGLFFANRQPKYNISFTLK</sequence>
<dbReference type="PANTHER" id="PTHR32227">
    <property type="entry name" value="GLUCAN ENDO-1,3-BETA-GLUCOSIDASE BG1-RELATED-RELATED"/>
    <property type="match status" value="1"/>
</dbReference>
<dbReference type="Pfam" id="PF00332">
    <property type="entry name" value="Glyco_hydro_17"/>
    <property type="match status" value="1"/>
</dbReference>
<evidence type="ECO:0000313" key="8">
    <source>
        <dbReference type="EMBL" id="CAK9152831.1"/>
    </source>
</evidence>
<evidence type="ECO:0008006" key="10">
    <source>
        <dbReference type="Google" id="ProtNLM"/>
    </source>
</evidence>
<protein>
    <recommendedName>
        <fullName evidence="10">Beta-1,3-glucanase</fullName>
    </recommendedName>
</protein>
<evidence type="ECO:0000256" key="5">
    <source>
        <dbReference type="RuleBase" id="RU004336"/>
    </source>
</evidence>
<dbReference type="Proteomes" id="UP001642360">
    <property type="component" value="Unassembled WGS sequence"/>
</dbReference>
<dbReference type="InterPro" id="IPR044965">
    <property type="entry name" value="Glyco_hydro_17_plant"/>
</dbReference>
<dbReference type="Gene3D" id="3.20.20.80">
    <property type="entry name" value="Glycosidases"/>
    <property type="match status" value="1"/>
</dbReference>
<accession>A0ABC8S9K8</accession>
<evidence type="ECO:0000313" key="7">
    <source>
        <dbReference type="EMBL" id="CAK9148572.1"/>
    </source>
</evidence>
<feature type="signal peptide" evidence="6">
    <location>
        <begin position="1"/>
        <end position="34"/>
    </location>
</feature>
<evidence type="ECO:0000313" key="9">
    <source>
        <dbReference type="Proteomes" id="UP001642360"/>
    </source>
</evidence>
<dbReference type="InterPro" id="IPR017853">
    <property type="entry name" value="GH"/>
</dbReference>
<comment type="caution">
    <text evidence="8">The sequence shown here is derived from an EMBL/GenBank/DDBJ whole genome shotgun (WGS) entry which is preliminary data.</text>
</comment>
<organism evidence="8 9">
    <name type="scientific">Ilex paraguariensis</name>
    <name type="common">yerba mate</name>
    <dbReference type="NCBI Taxonomy" id="185542"/>
    <lineage>
        <taxon>Eukaryota</taxon>
        <taxon>Viridiplantae</taxon>
        <taxon>Streptophyta</taxon>
        <taxon>Embryophyta</taxon>
        <taxon>Tracheophyta</taxon>
        <taxon>Spermatophyta</taxon>
        <taxon>Magnoliopsida</taxon>
        <taxon>eudicotyledons</taxon>
        <taxon>Gunneridae</taxon>
        <taxon>Pentapetalae</taxon>
        <taxon>asterids</taxon>
        <taxon>campanulids</taxon>
        <taxon>Aquifoliales</taxon>
        <taxon>Aquifoliaceae</taxon>
        <taxon>Ilex</taxon>
    </lineage>
</organism>
<name>A0ABC8S9K8_9AQUA</name>
<keyword evidence="3 5" id="KW-0326">Glycosidase</keyword>
<dbReference type="GO" id="GO:0016798">
    <property type="term" value="F:hydrolase activity, acting on glycosyl bonds"/>
    <property type="evidence" value="ECO:0007669"/>
    <property type="project" value="UniProtKB-KW"/>
</dbReference>
<dbReference type="EMBL" id="CAUOFW020001766">
    <property type="protein sequence ID" value="CAK9148572.1"/>
    <property type="molecule type" value="Genomic_DNA"/>
</dbReference>
<keyword evidence="2 5" id="KW-0378">Hydrolase</keyword>
<evidence type="ECO:0000256" key="3">
    <source>
        <dbReference type="ARBA" id="ARBA00023295"/>
    </source>
</evidence>
<dbReference type="EMBL" id="CAUOFW020002302">
    <property type="protein sequence ID" value="CAK9152831.1"/>
    <property type="molecule type" value="Genomic_DNA"/>
</dbReference>
<feature type="chain" id="PRO_5044720923" description="Beta-1,3-glucanase" evidence="6">
    <location>
        <begin position="35"/>
        <end position="352"/>
    </location>
</feature>
<keyword evidence="9" id="KW-1185">Reference proteome</keyword>
<dbReference type="FunFam" id="3.20.20.80:FF:000010">
    <property type="entry name" value="glucan endo-1,3-beta-glucosidase, basic"/>
    <property type="match status" value="1"/>
</dbReference>
<dbReference type="SUPFAM" id="SSF51445">
    <property type="entry name" value="(Trans)glycosidases"/>
    <property type="match status" value="1"/>
</dbReference>
<comment type="similarity">
    <text evidence="1 4">Belongs to the glycosyl hydrolase 17 family.</text>
</comment>
<dbReference type="PROSITE" id="PS00587">
    <property type="entry name" value="GLYCOSYL_HYDROL_F17"/>
    <property type="match status" value="1"/>
</dbReference>
<dbReference type="InterPro" id="IPR000490">
    <property type="entry name" value="Glyco_hydro_17"/>
</dbReference>